<feature type="transmembrane region" description="Helical" evidence="18">
    <location>
        <begin position="33"/>
        <end position="51"/>
    </location>
</feature>
<feature type="transmembrane region" description="Helical" evidence="18">
    <location>
        <begin position="211"/>
        <end position="230"/>
    </location>
</feature>
<comment type="catalytic activity">
    <reaction evidence="11">
        <text>heme b(in) = heme b(out)</text>
        <dbReference type="Rhea" id="RHEA:75443"/>
        <dbReference type="ChEBI" id="CHEBI:60344"/>
    </reaction>
</comment>
<dbReference type="Gene3D" id="1.20.1250.20">
    <property type="entry name" value="MFS general substrate transporter like domains"/>
    <property type="match status" value="1"/>
</dbReference>
<feature type="transmembrane region" description="Helical" evidence="18">
    <location>
        <begin position="116"/>
        <end position="137"/>
    </location>
</feature>
<evidence type="ECO:0000256" key="12">
    <source>
        <dbReference type="ARBA" id="ARBA00036811"/>
    </source>
</evidence>
<dbReference type="InterPro" id="IPR036259">
    <property type="entry name" value="MFS_trans_sf"/>
</dbReference>
<protein>
    <recommendedName>
        <fullName evidence="16">Choline/ethanolamine transporter FLVCR1</fullName>
    </recommendedName>
    <alternativeName>
        <fullName evidence="17">Heme transporter FLVCR1</fullName>
    </alternativeName>
</protein>
<evidence type="ECO:0000256" key="18">
    <source>
        <dbReference type="SAM" id="Phobius"/>
    </source>
</evidence>
<evidence type="ECO:0000256" key="6">
    <source>
        <dbReference type="ARBA" id="ARBA00022989"/>
    </source>
</evidence>
<sequence>MSNSMQWIQYSIIANVITRYYDISSAWVDWTSMVYMVSYIVLIVPGSWAINTFGLKKCVAIGAGGTCIGSWIKAFSLGRDKFWVGFAGQSVVAASQVFILSVPARLAALWFGPKEVSSACSIGVFGNQLGIAVGFVLPPLMVGTSNDTRVIGDNLGFMFNCIGALSTAIFVLIIILFKDAPPMPPSVAQAALKDKPEVNFSKSIGHLTRNFGYILLLISYGINVGVFYAISTLLNPIILSYFPGAEVDCGRMGLVMVVAGMVGSVISGVILDKTHKFKETTLVIYVFSLVGMVIYTLTLNSGHIAVVYFTVGFLGFFMTGYLPVGFELAAELTYPEPEATSAGLLNGVVQVFGILFTNLYALMFQWAGVFWANAVLSATLVVGSVITAVIPARLKRQEAAHKLPDDPDLRLVKA</sequence>
<feature type="transmembrane region" description="Helical" evidence="18">
    <location>
        <begin position="342"/>
        <end position="363"/>
    </location>
</feature>
<feature type="domain" description="Major facilitator superfamily (MFS) profile" evidence="19">
    <location>
        <begin position="1"/>
        <end position="395"/>
    </location>
</feature>
<dbReference type="PROSITE" id="PS50850">
    <property type="entry name" value="MFS"/>
    <property type="match status" value="1"/>
</dbReference>
<keyword evidence="8 18" id="KW-0472">Membrane</keyword>
<evidence type="ECO:0000256" key="14">
    <source>
        <dbReference type="ARBA" id="ARBA00046338"/>
    </source>
</evidence>
<comment type="subcellular location">
    <subcellularLocation>
        <location evidence="1">Cell membrane</location>
        <topology evidence="1">Multi-pass membrane protein</topology>
    </subcellularLocation>
</comment>
<evidence type="ECO:0000313" key="21">
    <source>
        <dbReference type="Proteomes" id="UP001558652"/>
    </source>
</evidence>
<evidence type="ECO:0000256" key="5">
    <source>
        <dbReference type="ARBA" id="ARBA00022692"/>
    </source>
</evidence>
<proteinExistence type="inferred from homology"/>
<dbReference type="Pfam" id="PF07690">
    <property type="entry name" value="MFS_1"/>
    <property type="match status" value="1"/>
</dbReference>
<evidence type="ECO:0000256" key="9">
    <source>
        <dbReference type="ARBA" id="ARBA00023170"/>
    </source>
</evidence>
<evidence type="ECO:0000256" key="1">
    <source>
        <dbReference type="ARBA" id="ARBA00004651"/>
    </source>
</evidence>
<keyword evidence="7" id="KW-0265">Erythrocyte maturation</keyword>
<comment type="caution">
    <text evidence="20">The sequence shown here is derived from an EMBL/GenBank/DDBJ whole genome shotgun (WGS) entry which is preliminary data.</text>
</comment>
<feature type="transmembrane region" description="Helical" evidence="18">
    <location>
        <begin position="282"/>
        <end position="299"/>
    </location>
</feature>
<dbReference type="GO" id="GO:0043249">
    <property type="term" value="P:erythrocyte maturation"/>
    <property type="evidence" value="ECO:0007669"/>
    <property type="project" value="UniProtKB-KW"/>
</dbReference>
<keyword evidence="2" id="KW-0813">Transport</keyword>
<dbReference type="PANTHER" id="PTHR10924:SF4">
    <property type="entry name" value="GH15861P"/>
    <property type="match status" value="1"/>
</dbReference>
<evidence type="ECO:0000256" key="15">
    <source>
        <dbReference type="ARBA" id="ARBA00060240"/>
    </source>
</evidence>
<evidence type="ECO:0000256" key="8">
    <source>
        <dbReference type="ARBA" id="ARBA00023136"/>
    </source>
</evidence>
<comment type="function">
    <text evidence="15">Uniporter that mediates the transport of extracellular choline and ethanolamine into cells, thereby playing a key role in phospholipid biosynthesis. Choline and ethanolamine are the precursors of phosphatidylcholine and phosphatidylethanolamine, respectively, the two most abundant phospholipids. Transport is not coupled with proton transport and is exclusively driven by the choline (or ethanolamine) gradient across the plasma membrane. Also acts as a heme b transporter that mediates heme efflux from the cytoplasm to the extracellular compartment.</text>
</comment>
<feature type="transmembrane region" description="Helical" evidence="18">
    <location>
        <begin position="250"/>
        <end position="270"/>
    </location>
</feature>
<keyword evidence="9" id="KW-0675">Receptor</keyword>
<name>A0ABD0Y5E6_9HEMI</name>
<keyword evidence="3" id="KW-1003">Cell membrane</keyword>
<dbReference type="GO" id="GO:0005886">
    <property type="term" value="C:plasma membrane"/>
    <property type="evidence" value="ECO:0007669"/>
    <property type="project" value="UniProtKB-SubCell"/>
</dbReference>
<evidence type="ECO:0000256" key="17">
    <source>
        <dbReference type="ARBA" id="ARBA00080886"/>
    </source>
</evidence>
<evidence type="ECO:0000256" key="4">
    <source>
        <dbReference type="ARBA" id="ARBA00022553"/>
    </source>
</evidence>
<dbReference type="InterPro" id="IPR020846">
    <property type="entry name" value="MFS_dom"/>
</dbReference>
<dbReference type="InterPro" id="IPR011701">
    <property type="entry name" value="MFS"/>
</dbReference>
<feature type="transmembrane region" description="Helical" evidence="18">
    <location>
        <begin position="305"/>
        <end position="330"/>
    </location>
</feature>
<evidence type="ECO:0000256" key="2">
    <source>
        <dbReference type="ARBA" id="ARBA00022448"/>
    </source>
</evidence>
<dbReference type="GO" id="GO:0006783">
    <property type="term" value="P:heme biosynthetic process"/>
    <property type="evidence" value="ECO:0007669"/>
    <property type="project" value="UniProtKB-ARBA"/>
</dbReference>
<reference evidence="20 21" key="1">
    <citation type="submission" date="2024-07" db="EMBL/GenBank/DDBJ databases">
        <title>Chromosome-level genome assembly of the water stick insect Ranatra chinensis (Heteroptera: Nepidae).</title>
        <authorList>
            <person name="Liu X."/>
        </authorList>
    </citation>
    <scope>NUCLEOTIDE SEQUENCE [LARGE SCALE GENOMIC DNA]</scope>
    <source>
        <strain evidence="20">Cailab_2021Rc</strain>
        <tissue evidence="20">Muscle</tissue>
    </source>
</reference>
<feature type="transmembrane region" description="Helical" evidence="18">
    <location>
        <begin position="82"/>
        <end position="104"/>
    </location>
</feature>
<dbReference type="GO" id="GO:0015232">
    <property type="term" value="F:heme transmembrane transporter activity"/>
    <property type="evidence" value="ECO:0007669"/>
    <property type="project" value="UniProtKB-ARBA"/>
</dbReference>
<dbReference type="CDD" id="cd17398">
    <property type="entry name" value="MFS_FLVCR_like"/>
    <property type="match status" value="1"/>
</dbReference>
<dbReference type="AlphaFoldDB" id="A0ABD0Y5E6"/>
<evidence type="ECO:0000313" key="20">
    <source>
        <dbReference type="EMBL" id="KAL1109968.1"/>
    </source>
</evidence>
<feature type="transmembrane region" description="Helical" evidence="18">
    <location>
        <begin position="369"/>
        <end position="392"/>
    </location>
</feature>
<comment type="similarity">
    <text evidence="14">Belongs to the major facilitator superfamily. Feline leukemia virus subgroup C receptor (TC 2.A.1.28.1) family.</text>
</comment>
<comment type="catalytic activity">
    <reaction evidence="13">
        <text>ethanolamine(in) = ethanolamine(out)</text>
        <dbReference type="Rhea" id="RHEA:32747"/>
        <dbReference type="ChEBI" id="CHEBI:57603"/>
    </reaction>
</comment>
<evidence type="ECO:0000256" key="10">
    <source>
        <dbReference type="ARBA" id="ARBA00023180"/>
    </source>
</evidence>
<feature type="transmembrane region" description="Helical" evidence="18">
    <location>
        <begin position="157"/>
        <end position="177"/>
    </location>
</feature>
<dbReference type="EMBL" id="JBFDAA010000114">
    <property type="protein sequence ID" value="KAL1109968.1"/>
    <property type="molecule type" value="Genomic_DNA"/>
</dbReference>
<evidence type="ECO:0000256" key="16">
    <source>
        <dbReference type="ARBA" id="ARBA00068050"/>
    </source>
</evidence>
<keyword evidence="6 18" id="KW-1133">Transmembrane helix</keyword>
<dbReference type="Proteomes" id="UP001558652">
    <property type="component" value="Unassembled WGS sequence"/>
</dbReference>
<dbReference type="InterPro" id="IPR049680">
    <property type="entry name" value="FLVCR1-2_SLC49-like"/>
</dbReference>
<dbReference type="GO" id="GO:0031966">
    <property type="term" value="C:mitochondrial membrane"/>
    <property type="evidence" value="ECO:0007669"/>
    <property type="project" value="UniProtKB-ARBA"/>
</dbReference>
<comment type="catalytic activity">
    <reaction evidence="12">
        <text>choline(out) = choline(in)</text>
        <dbReference type="Rhea" id="RHEA:32751"/>
        <dbReference type="ChEBI" id="CHEBI:15354"/>
    </reaction>
</comment>
<keyword evidence="4" id="KW-0597">Phosphoprotein</keyword>
<keyword evidence="5 18" id="KW-0812">Transmembrane</keyword>
<evidence type="ECO:0000256" key="7">
    <source>
        <dbReference type="ARBA" id="ARBA00023057"/>
    </source>
</evidence>
<evidence type="ECO:0000259" key="19">
    <source>
        <dbReference type="PROSITE" id="PS50850"/>
    </source>
</evidence>
<organism evidence="20 21">
    <name type="scientific">Ranatra chinensis</name>
    <dbReference type="NCBI Taxonomy" id="642074"/>
    <lineage>
        <taxon>Eukaryota</taxon>
        <taxon>Metazoa</taxon>
        <taxon>Ecdysozoa</taxon>
        <taxon>Arthropoda</taxon>
        <taxon>Hexapoda</taxon>
        <taxon>Insecta</taxon>
        <taxon>Pterygota</taxon>
        <taxon>Neoptera</taxon>
        <taxon>Paraneoptera</taxon>
        <taxon>Hemiptera</taxon>
        <taxon>Heteroptera</taxon>
        <taxon>Panheteroptera</taxon>
        <taxon>Nepomorpha</taxon>
        <taxon>Nepidae</taxon>
        <taxon>Ranatrinae</taxon>
        <taxon>Ranatra</taxon>
    </lineage>
</organism>
<dbReference type="FunFam" id="1.20.1250.20:FF:000184">
    <property type="entry name" value="Feline leukemia virus subgroup C receptor-related protein 1"/>
    <property type="match status" value="1"/>
</dbReference>
<keyword evidence="10" id="KW-0325">Glycoprotein</keyword>
<dbReference type="PANTHER" id="PTHR10924">
    <property type="entry name" value="MAJOR FACILITATOR SUPERFAMILY PROTEIN-RELATED"/>
    <property type="match status" value="1"/>
</dbReference>
<evidence type="ECO:0000256" key="3">
    <source>
        <dbReference type="ARBA" id="ARBA00022475"/>
    </source>
</evidence>
<evidence type="ECO:0000256" key="13">
    <source>
        <dbReference type="ARBA" id="ARBA00045087"/>
    </source>
</evidence>
<evidence type="ECO:0000256" key="11">
    <source>
        <dbReference type="ARBA" id="ARBA00035075"/>
    </source>
</evidence>
<dbReference type="SUPFAM" id="SSF103473">
    <property type="entry name" value="MFS general substrate transporter"/>
    <property type="match status" value="1"/>
</dbReference>
<keyword evidence="21" id="KW-1185">Reference proteome</keyword>
<gene>
    <name evidence="20" type="ORF">AAG570_014077</name>
</gene>
<accession>A0ABD0Y5E6</accession>